<dbReference type="AlphaFoldDB" id="A0A8X8YWI5"/>
<evidence type="ECO:0000313" key="3">
    <source>
        <dbReference type="Proteomes" id="UP000298416"/>
    </source>
</evidence>
<dbReference type="InterPro" id="IPR036770">
    <property type="entry name" value="Ankyrin_rpt-contain_sf"/>
</dbReference>
<dbReference type="Proteomes" id="UP000298416">
    <property type="component" value="Unassembled WGS sequence"/>
</dbReference>
<dbReference type="InterPro" id="IPR002110">
    <property type="entry name" value="Ankyrin_rpt"/>
</dbReference>
<name>A0A8X8YWI5_SALSN</name>
<protein>
    <submittedName>
        <fullName evidence="2">Uncharacterized protein</fullName>
    </submittedName>
</protein>
<dbReference type="EMBL" id="PNBA02000001">
    <property type="protein sequence ID" value="KAG6437827.1"/>
    <property type="molecule type" value="Genomic_DNA"/>
</dbReference>
<dbReference type="Gene3D" id="1.25.40.20">
    <property type="entry name" value="Ankyrin repeat-containing domain"/>
    <property type="match status" value="1"/>
</dbReference>
<keyword evidence="1" id="KW-0040">ANK repeat</keyword>
<dbReference type="SUPFAM" id="SSF48403">
    <property type="entry name" value="Ankyrin repeat"/>
    <property type="match status" value="1"/>
</dbReference>
<dbReference type="SMART" id="SM00248">
    <property type="entry name" value="ANK"/>
    <property type="match status" value="2"/>
</dbReference>
<comment type="caution">
    <text evidence="2">The sequence shown here is derived from an EMBL/GenBank/DDBJ whole genome shotgun (WGS) entry which is preliminary data.</text>
</comment>
<feature type="repeat" description="ANK" evidence="1">
    <location>
        <begin position="29"/>
        <end position="61"/>
    </location>
</feature>
<dbReference type="PROSITE" id="PS50297">
    <property type="entry name" value="ANK_REP_REGION"/>
    <property type="match status" value="1"/>
</dbReference>
<sequence length="93" mass="9956">MLSCAISVVDGLVLSCALPEASPPELNQDGLSPLHMASARGDVDIVRELLKLGSHVCLAKGRETRIPLHSAVAKGRTPIIVELLWHVQIPSRT</sequence>
<proteinExistence type="predicted"/>
<evidence type="ECO:0000313" key="2">
    <source>
        <dbReference type="EMBL" id="KAG6437827.1"/>
    </source>
</evidence>
<keyword evidence="3" id="KW-1185">Reference proteome</keyword>
<gene>
    <name evidence="2" type="ORF">SASPL_102757</name>
</gene>
<accession>A0A8X8YWI5</accession>
<evidence type="ECO:0000256" key="1">
    <source>
        <dbReference type="PROSITE-ProRule" id="PRU00023"/>
    </source>
</evidence>
<dbReference type="Pfam" id="PF12796">
    <property type="entry name" value="Ank_2"/>
    <property type="match status" value="1"/>
</dbReference>
<reference evidence="2" key="2">
    <citation type="submission" date="2020-08" db="EMBL/GenBank/DDBJ databases">
        <title>Plant Genome Project.</title>
        <authorList>
            <person name="Zhang R.-G."/>
        </authorList>
    </citation>
    <scope>NUCLEOTIDE SEQUENCE</scope>
    <source>
        <strain evidence="2">Huo1</strain>
        <tissue evidence="2">Leaf</tissue>
    </source>
</reference>
<dbReference type="PROSITE" id="PS50088">
    <property type="entry name" value="ANK_REPEAT"/>
    <property type="match status" value="1"/>
</dbReference>
<organism evidence="2">
    <name type="scientific">Salvia splendens</name>
    <name type="common">Scarlet sage</name>
    <dbReference type="NCBI Taxonomy" id="180675"/>
    <lineage>
        <taxon>Eukaryota</taxon>
        <taxon>Viridiplantae</taxon>
        <taxon>Streptophyta</taxon>
        <taxon>Embryophyta</taxon>
        <taxon>Tracheophyta</taxon>
        <taxon>Spermatophyta</taxon>
        <taxon>Magnoliopsida</taxon>
        <taxon>eudicotyledons</taxon>
        <taxon>Gunneridae</taxon>
        <taxon>Pentapetalae</taxon>
        <taxon>asterids</taxon>
        <taxon>lamiids</taxon>
        <taxon>Lamiales</taxon>
        <taxon>Lamiaceae</taxon>
        <taxon>Nepetoideae</taxon>
        <taxon>Mentheae</taxon>
        <taxon>Salviinae</taxon>
        <taxon>Salvia</taxon>
        <taxon>Salvia subgen. Calosphace</taxon>
        <taxon>core Calosphace</taxon>
    </lineage>
</organism>
<reference evidence="2" key="1">
    <citation type="submission" date="2018-01" db="EMBL/GenBank/DDBJ databases">
        <authorList>
            <person name="Mao J.F."/>
        </authorList>
    </citation>
    <scope>NUCLEOTIDE SEQUENCE</scope>
    <source>
        <strain evidence="2">Huo1</strain>
        <tissue evidence="2">Leaf</tissue>
    </source>
</reference>